<evidence type="ECO:0000256" key="5">
    <source>
        <dbReference type="ARBA" id="ARBA00022832"/>
    </source>
</evidence>
<protein>
    <recommendedName>
        <fullName evidence="10">Elongation of very long chain fatty acids protein</fullName>
        <ecNumber evidence="10">2.3.1.199</ecNumber>
    </recommendedName>
    <alternativeName>
        <fullName evidence="10">Very-long-chain 3-oxoacyl-CoA synthase</fullName>
    </alternativeName>
</protein>
<sequence length="115" mass="13485">MFCWWSYALNASTGRWYAFVNYIIHSIMYAYYALQSVQVKVPSALTKTITIGQILQMFFGLFITLMSFALKFYGNDCGVNYDYVGVSIALYGSYFYLFYQFFNNRYQKTKSAKIN</sequence>
<dbReference type="GO" id="GO:0034626">
    <property type="term" value="P:fatty acid elongation, polyunsaturated fatty acid"/>
    <property type="evidence" value="ECO:0007669"/>
    <property type="project" value="TreeGrafter"/>
</dbReference>
<keyword evidence="6 10" id="KW-1133">Transmembrane helix</keyword>
<dbReference type="GO" id="GO:0034625">
    <property type="term" value="P:fatty acid elongation, monounsaturated fatty acid"/>
    <property type="evidence" value="ECO:0007669"/>
    <property type="project" value="TreeGrafter"/>
</dbReference>
<keyword evidence="9 10" id="KW-0275">Fatty acid biosynthesis</keyword>
<evidence type="ECO:0000256" key="10">
    <source>
        <dbReference type="RuleBase" id="RU361115"/>
    </source>
</evidence>
<dbReference type="Proteomes" id="UP000759131">
    <property type="component" value="Unassembled WGS sequence"/>
</dbReference>
<keyword evidence="2 10" id="KW-0444">Lipid biosynthesis</keyword>
<name>A0A7R9KQQ7_9ACAR</name>
<evidence type="ECO:0000256" key="3">
    <source>
        <dbReference type="ARBA" id="ARBA00022679"/>
    </source>
</evidence>
<evidence type="ECO:0000256" key="1">
    <source>
        <dbReference type="ARBA" id="ARBA00004141"/>
    </source>
</evidence>
<keyword evidence="8 10" id="KW-0472">Membrane</keyword>
<dbReference type="AlphaFoldDB" id="A0A7R9KQQ7"/>
<feature type="transmembrane region" description="Helical" evidence="10">
    <location>
        <begin position="16"/>
        <end position="34"/>
    </location>
</feature>
<evidence type="ECO:0000313" key="12">
    <source>
        <dbReference type="Proteomes" id="UP000759131"/>
    </source>
</evidence>
<dbReference type="EMBL" id="CAJPIZ010004910">
    <property type="protein sequence ID" value="CAG2108068.1"/>
    <property type="molecule type" value="Genomic_DNA"/>
</dbReference>
<accession>A0A7R9KQQ7</accession>
<dbReference type="InterPro" id="IPR002076">
    <property type="entry name" value="ELO_fam"/>
</dbReference>
<dbReference type="PANTHER" id="PTHR11157">
    <property type="entry name" value="FATTY ACID ACYL TRANSFERASE-RELATED"/>
    <property type="match status" value="1"/>
</dbReference>
<gene>
    <name evidence="11" type="ORF">OSB1V03_LOCUS8063</name>
</gene>
<keyword evidence="3 10" id="KW-0808">Transferase</keyword>
<keyword evidence="7 10" id="KW-0443">Lipid metabolism</keyword>
<organism evidence="11">
    <name type="scientific">Medioppia subpectinata</name>
    <dbReference type="NCBI Taxonomy" id="1979941"/>
    <lineage>
        <taxon>Eukaryota</taxon>
        <taxon>Metazoa</taxon>
        <taxon>Ecdysozoa</taxon>
        <taxon>Arthropoda</taxon>
        <taxon>Chelicerata</taxon>
        <taxon>Arachnida</taxon>
        <taxon>Acari</taxon>
        <taxon>Acariformes</taxon>
        <taxon>Sarcoptiformes</taxon>
        <taxon>Oribatida</taxon>
        <taxon>Brachypylina</taxon>
        <taxon>Oppioidea</taxon>
        <taxon>Oppiidae</taxon>
        <taxon>Medioppia</taxon>
    </lineage>
</organism>
<evidence type="ECO:0000256" key="2">
    <source>
        <dbReference type="ARBA" id="ARBA00022516"/>
    </source>
</evidence>
<comment type="caution">
    <text evidence="10">Lacks conserved residue(s) required for the propagation of feature annotation.</text>
</comment>
<dbReference type="EMBL" id="OC859485">
    <property type="protein sequence ID" value="CAD7627638.1"/>
    <property type="molecule type" value="Genomic_DNA"/>
</dbReference>
<evidence type="ECO:0000256" key="8">
    <source>
        <dbReference type="ARBA" id="ARBA00023136"/>
    </source>
</evidence>
<evidence type="ECO:0000256" key="6">
    <source>
        <dbReference type="ARBA" id="ARBA00022989"/>
    </source>
</evidence>
<evidence type="ECO:0000313" key="11">
    <source>
        <dbReference type="EMBL" id="CAD7627638.1"/>
    </source>
</evidence>
<proteinExistence type="inferred from homology"/>
<keyword evidence="12" id="KW-1185">Reference proteome</keyword>
<feature type="transmembrane region" description="Helical" evidence="10">
    <location>
        <begin position="80"/>
        <end position="99"/>
    </location>
</feature>
<evidence type="ECO:0000256" key="7">
    <source>
        <dbReference type="ARBA" id="ARBA00023098"/>
    </source>
</evidence>
<dbReference type="GO" id="GO:0042761">
    <property type="term" value="P:very long-chain fatty acid biosynthetic process"/>
    <property type="evidence" value="ECO:0007669"/>
    <property type="project" value="TreeGrafter"/>
</dbReference>
<evidence type="ECO:0000256" key="9">
    <source>
        <dbReference type="ARBA" id="ARBA00023160"/>
    </source>
</evidence>
<dbReference type="EC" id="2.3.1.199" evidence="10"/>
<comment type="similarity">
    <text evidence="10">Belongs to the ELO family.</text>
</comment>
<comment type="catalytic activity">
    <reaction evidence="10">
        <text>a very-long-chain acyl-CoA + malonyl-CoA + H(+) = a very-long-chain 3-oxoacyl-CoA + CO2 + CoA</text>
        <dbReference type="Rhea" id="RHEA:32727"/>
        <dbReference type="ChEBI" id="CHEBI:15378"/>
        <dbReference type="ChEBI" id="CHEBI:16526"/>
        <dbReference type="ChEBI" id="CHEBI:57287"/>
        <dbReference type="ChEBI" id="CHEBI:57384"/>
        <dbReference type="ChEBI" id="CHEBI:90725"/>
        <dbReference type="ChEBI" id="CHEBI:90736"/>
        <dbReference type="EC" id="2.3.1.199"/>
    </reaction>
</comment>
<feature type="transmembrane region" description="Helical" evidence="10">
    <location>
        <begin position="54"/>
        <end position="74"/>
    </location>
</feature>
<dbReference type="Pfam" id="PF01151">
    <property type="entry name" value="ELO"/>
    <property type="match status" value="1"/>
</dbReference>
<keyword evidence="4 10" id="KW-0812">Transmembrane</keyword>
<dbReference type="GO" id="GO:0009922">
    <property type="term" value="F:fatty acid elongase activity"/>
    <property type="evidence" value="ECO:0007669"/>
    <property type="project" value="UniProtKB-EC"/>
</dbReference>
<dbReference type="OrthoDB" id="10259681at2759"/>
<comment type="subcellular location">
    <subcellularLocation>
        <location evidence="1">Membrane</location>
        <topology evidence="1">Multi-pass membrane protein</topology>
    </subcellularLocation>
</comment>
<dbReference type="PANTHER" id="PTHR11157:SF17">
    <property type="entry name" value="ELONGATION OF VERY LONG CHAIN FATTY ACIDS PROTEIN 6"/>
    <property type="match status" value="1"/>
</dbReference>
<dbReference type="GO" id="GO:0019367">
    <property type="term" value="P:fatty acid elongation, saturated fatty acid"/>
    <property type="evidence" value="ECO:0007669"/>
    <property type="project" value="TreeGrafter"/>
</dbReference>
<evidence type="ECO:0000256" key="4">
    <source>
        <dbReference type="ARBA" id="ARBA00022692"/>
    </source>
</evidence>
<dbReference type="GO" id="GO:0005789">
    <property type="term" value="C:endoplasmic reticulum membrane"/>
    <property type="evidence" value="ECO:0007669"/>
    <property type="project" value="TreeGrafter"/>
</dbReference>
<keyword evidence="5 10" id="KW-0276">Fatty acid metabolism</keyword>
<dbReference type="GO" id="GO:0030148">
    <property type="term" value="P:sphingolipid biosynthetic process"/>
    <property type="evidence" value="ECO:0007669"/>
    <property type="project" value="TreeGrafter"/>
</dbReference>
<reference evidence="11" key="1">
    <citation type="submission" date="2020-11" db="EMBL/GenBank/DDBJ databases">
        <authorList>
            <person name="Tran Van P."/>
        </authorList>
    </citation>
    <scope>NUCLEOTIDE SEQUENCE</scope>
</reference>